<dbReference type="RefSeq" id="WP_209908103.1">
    <property type="nucleotide sequence ID" value="NZ_BAAAMI010000008.1"/>
</dbReference>
<name>A0ABS4WFL7_9MICC</name>
<keyword evidence="6" id="KW-0119">Carbohydrate metabolism</keyword>
<dbReference type="Pfam" id="PF17042">
    <property type="entry name" value="NBD_C"/>
    <property type="match status" value="1"/>
</dbReference>
<evidence type="ECO:0000256" key="1">
    <source>
        <dbReference type="ARBA" id="ARBA00005715"/>
    </source>
</evidence>
<dbReference type="Gene3D" id="3.40.980.20">
    <property type="entry name" value="Four-carbon acid sugar kinase, nucleotide binding domain"/>
    <property type="match status" value="1"/>
</dbReference>
<evidence type="ECO:0000256" key="9">
    <source>
        <dbReference type="ARBA" id="ARBA00037335"/>
    </source>
</evidence>
<dbReference type="EC" id="2.7.1.217" evidence="10"/>
<dbReference type="Gene3D" id="3.40.50.10840">
    <property type="entry name" value="Putative sugar-binding, N-terminal domain"/>
    <property type="match status" value="1"/>
</dbReference>
<dbReference type="EMBL" id="JAGIOE010000001">
    <property type="protein sequence ID" value="MBP2374928.1"/>
    <property type="molecule type" value="Genomic_DNA"/>
</dbReference>
<evidence type="ECO:0000259" key="14">
    <source>
        <dbReference type="Pfam" id="PF17042"/>
    </source>
</evidence>
<dbReference type="InterPro" id="IPR042213">
    <property type="entry name" value="NBD_C_sf"/>
</dbReference>
<comment type="caution">
    <text evidence="15">The sequence shown here is derived from an EMBL/GenBank/DDBJ whole genome shotgun (WGS) entry which is preliminary data.</text>
</comment>
<dbReference type="InterPro" id="IPR050007">
    <property type="entry name" value="OtnK"/>
</dbReference>
<reference evidence="15 16" key="1">
    <citation type="submission" date="2021-03" db="EMBL/GenBank/DDBJ databases">
        <title>Sequencing the genomes of 1000 actinobacteria strains.</title>
        <authorList>
            <person name="Klenk H.-P."/>
        </authorList>
    </citation>
    <scope>NUCLEOTIDE SEQUENCE [LARGE SCALE GENOMIC DNA]</scope>
    <source>
        <strain evidence="15 16">DSM 15454</strain>
    </source>
</reference>
<evidence type="ECO:0000256" key="12">
    <source>
        <dbReference type="ARBA" id="ARBA00041377"/>
    </source>
</evidence>
<keyword evidence="3" id="KW-0547">Nucleotide-binding</keyword>
<dbReference type="InterPro" id="IPR010737">
    <property type="entry name" value="4-carb_acid_sugar_kinase_N"/>
</dbReference>
<gene>
    <name evidence="15" type="ORF">JOF46_002840</name>
</gene>
<organism evidence="15 16">
    <name type="scientific">Paeniglutamicibacter psychrophenolicus</name>
    <dbReference type="NCBI Taxonomy" id="257454"/>
    <lineage>
        <taxon>Bacteria</taxon>
        <taxon>Bacillati</taxon>
        <taxon>Actinomycetota</taxon>
        <taxon>Actinomycetes</taxon>
        <taxon>Micrococcales</taxon>
        <taxon>Micrococcaceae</taxon>
        <taxon>Paeniglutamicibacter</taxon>
    </lineage>
</organism>
<evidence type="ECO:0000259" key="13">
    <source>
        <dbReference type="Pfam" id="PF07005"/>
    </source>
</evidence>
<feature type="domain" description="Four-carbon acid sugar kinase nucleotide binding" evidence="14">
    <location>
        <begin position="254"/>
        <end position="411"/>
    </location>
</feature>
<evidence type="ECO:0000256" key="7">
    <source>
        <dbReference type="ARBA" id="ARBA00035898"/>
    </source>
</evidence>
<evidence type="ECO:0000256" key="10">
    <source>
        <dbReference type="ARBA" id="ARBA00039095"/>
    </source>
</evidence>
<comment type="similarity">
    <text evidence="1">Belongs to the four-carbon acid sugar kinase family.</text>
</comment>
<feature type="domain" description="Four-carbon acid sugar kinase N-terminal" evidence="13">
    <location>
        <begin position="5"/>
        <end position="230"/>
    </location>
</feature>
<evidence type="ECO:0000256" key="8">
    <source>
        <dbReference type="ARBA" id="ARBA00036346"/>
    </source>
</evidence>
<comment type="catalytic activity">
    <reaction evidence="8">
        <text>3-dehydro-D-erythronate + ATP = 3-dehydro-4-O-phospho-D-erythronate + ADP + H(+)</text>
        <dbReference type="Rhea" id="RHEA:52556"/>
        <dbReference type="ChEBI" id="CHEBI:15378"/>
        <dbReference type="ChEBI" id="CHEBI:30616"/>
        <dbReference type="ChEBI" id="CHEBI:57958"/>
        <dbReference type="ChEBI" id="CHEBI:136593"/>
        <dbReference type="ChEBI" id="CHEBI:456216"/>
        <dbReference type="EC" id="2.7.1.217"/>
    </reaction>
</comment>
<evidence type="ECO:0000256" key="11">
    <source>
        <dbReference type="ARBA" id="ARBA00039461"/>
    </source>
</evidence>
<dbReference type="SUPFAM" id="SSF142764">
    <property type="entry name" value="YgbK-like"/>
    <property type="match status" value="1"/>
</dbReference>
<dbReference type="InterPro" id="IPR037051">
    <property type="entry name" value="4-carb_acid_sugar_kinase_N_sf"/>
</dbReference>
<keyword evidence="16" id="KW-1185">Reference proteome</keyword>
<dbReference type="Proteomes" id="UP000766570">
    <property type="component" value="Unassembled WGS sequence"/>
</dbReference>
<evidence type="ECO:0000256" key="3">
    <source>
        <dbReference type="ARBA" id="ARBA00022741"/>
    </source>
</evidence>
<protein>
    <recommendedName>
        <fullName evidence="11">3-oxo-tetronate kinase</fullName>
        <ecNumber evidence="10">2.7.1.217</ecNumber>
    </recommendedName>
    <alternativeName>
        <fullName evidence="12">3-dehydrotetronate 4-kinase</fullName>
    </alternativeName>
</protein>
<dbReference type="Pfam" id="PF07005">
    <property type="entry name" value="SBD_N"/>
    <property type="match status" value="1"/>
</dbReference>
<comment type="function">
    <text evidence="9">Catalyzes the ATP-dependent phosphorylation of 3-oxo-tetronate to 3-oxo-tetronate 4-phosphate.</text>
</comment>
<evidence type="ECO:0000256" key="5">
    <source>
        <dbReference type="ARBA" id="ARBA00022840"/>
    </source>
</evidence>
<keyword evidence="2" id="KW-0808">Transferase</keyword>
<comment type="catalytic activity">
    <reaction evidence="7">
        <text>3-dehydro-L-erythronate + ATP = 3-dehydro-4-O-phospho-L-erythronate + ADP + H(+)</text>
        <dbReference type="Rhea" id="RHEA:52552"/>
        <dbReference type="ChEBI" id="CHEBI:15378"/>
        <dbReference type="ChEBI" id="CHEBI:30616"/>
        <dbReference type="ChEBI" id="CHEBI:136592"/>
        <dbReference type="ChEBI" id="CHEBI:136670"/>
        <dbReference type="ChEBI" id="CHEBI:456216"/>
        <dbReference type="EC" id="2.7.1.217"/>
    </reaction>
</comment>
<evidence type="ECO:0000313" key="16">
    <source>
        <dbReference type="Proteomes" id="UP000766570"/>
    </source>
</evidence>
<evidence type="ECO:0000256" key="6">
    <source>
        <dbReference type="ARBA" id="ARBA00023277"/>
    </source>
</evidence>
<sequence>MGVRLGVIADDFTGGTDIASFLVANGVKTIQLSGIQSLDSIADDVQAIVVSLKSRSNPVDEAIEQSLQALELLKTAGARQIFFKYCSTFDSTSRGNIGPVTDALLDALDENFTVVCPALPVNGRTTYQGYLFVNGVPLHESGMRDHPVTPMTDSSLVRLMDGQSTGTTGLVPVDTIERGREAVGEALAELKAAGNRYAVLDALNDRHLDVLGEAVAQMRLVTGGSGLGGAIARALPETARGERSSFTPKTGSAVILSGSCSVMTNDQVADYMTKGPCLAVDVDRLLTSPTGYDAEVLAWFSEQPSTGRAPLIFATAGPEEVQRLQRTYGSAESSQAIEGFFARIAIRLVQDGIQRMVVAGGETSGSVTTALGIAGFEVGEPIAPGVPWVRTLDGRVDLALKSGNFGTVDFFSQAQ</sequence>
<dbReference type="InterPro" id="IPR031475">
    <property type="entry name" value="NBD_C"/>
</dbReference>
<keyword evidence="4" id="KW-0418">Kinase</keyword>
<evidence type="ECO:0000256" key="4">
    <source>
        <dbReference type="ARBA" id="ARBA00022777"/>
    </source>
</evidence>
<evidence type="ECO:0000313" key="15">
    <source>
        <dbReference type="EMBL" id="MBP2374928.1"/>
    </source>
</evidence>
<dbReference type="NCBIfam" id="NF043035">
    <property type="entry name" value="OxoTetrKin"/>
    <property type="match status" value="1"/>
</dbReference>
<keyword evidence="5" id="KW-0067">ATP-binding</keyword>
<accession>A0ABS4WFL7</accession>
<evidence type="ECO:0000256" key="2">
    <source>
        <dbReference type="ARBA" id="ARBA00022679"/>
    </source>
</evidence>
<proteinExistence type="inferred from homology"/>